<evidence type="ECO:0000313" key="2">
    <source>
        <dbReference type="EMBL" id="PBK65511.1"/>
    </source>
</evidence>
<dbReference type="Proteomes" id="UP000218334">
    <property type="component" value="Unassembled WGS sequence"/>
</dbReference>
<name>A0A2H3B3S6_9AGAR</name>
<evidence type="ECO:0000313" key="3">
    <source>
        <dbReference type="Proteomes" id="UP000218334"/>
    </source>
</evidence>
<protein>
    <submittedName>
        <fullName evidence="2">Uncharacterized protein</fullName>
    </submittedName>
</protein>
<feature type="compositionally biased region" description="Basic and acidic residues" evidence="1">
    <location>
        <begin position="64"/>
        <end position="74"/>
    </location>
</feature>
<sequence length="112" mass="12672">MDSALYGPGIAVELLFPALVALDTQSGVFEEFGREMTGMSPVGRYKDAEGNCIRQRNFLRGLRARQEEGNERYKTGTGTGHENETRKKRLSEAEKTKEKEAHDELHQKVEED</sequence>
<dbReference type="EMBL" id="KZ293445">
    <property type="protein sequence ID" value="PBK65511.1"/>
    <property type="molecule type" value="Genomic_DNA"/>
</dbReference>
<feature type="compositionally biased region" description="Basic and acidic residues" evidence="1">
    <location>
        <begin position="81"/>
        <end position="112"/>
    </location>
</feature>
<dbReference type="AlphaFoldDB" id="A0A2H3B3S6"/>
<keyword evidence="3" id="KW-1185">Reference proteome</keyword>
<gene>
    <name evidence="2" type="ORF">ARMSODRAFT_978303</name>
</gene>
<accession>A0A2H3B3S6</accession>
<organism evidence="2 3">
    <name type="scientific">Armillaria solidipes</name>
    <dbReference type="NCBI Taxonomy" id="1076256"/>
    <lineage>
        <taxon>Eukaryota</taxon>
        <taxon>Fungi</taxon>
        <taxon>Dikarya</taxon>
        <taxon>Basidiomycota</taxon>
        <taxon>Agaricomycotina</taxon>
        <taxon>Agaricomycetes</taxon>
        <taxon>Agaricomycetidae</taxon>
        <taxon>Agaricales</taxon>
        <taxon>Marasmiineae</taxon>
        <taxon>Physalacriaceae</taxon>
        <taxon>Armillaria</taxon>
    </lineage>
</organism>
<proteinExistence type="predicted"/>
<reference evidence="3" key="1">
    <citation type="journal article" date="2017" name="Nat. Ecol. Evol.">
        <title>Genome expansion and lineage-specific genetic innovations in the forest pathogenic fungi Armillaria.</title>
        <authorList>
            <person name="Sipos G."/>
            <person name="Prasanna A.N."/>
            <person name="Walter M.C."/>
            <person name="O'Connor E."/>
            <person name="Balint B."/>
            <person name="Krizsan K."/>
            <person name="Kiss B."/>
            <person name="Hess J."/>
            <person name="Varga T."/>
            <person name="Slot J."/>
            <person name="Riley R."/>
            <person name="Boka B."/>
            <person name="Rigling D."/>
            <person name="Barry K."/>
            <person name="Lee J."/>
            <person name="Mihaltcheva S."/>
            <person name="LaButti K."/>
            <person name="Lipzen A."/>
            <person name="Waldron R."/>
            <person name="Moloney N.M."/>
            <person name="Sperisen C."/>
            <person name="Kredics L."/>
            <person name="Vagvoelgyi C."/>
            <person name="Patrignani A."/>
            <person name="Fitzpatrick D."/>
            <person name="Nagy I."/>
            <person name="Doyle S."/>
            <person name="Anderson J.B."/>
            <person name="Grigoriev I.V."/>
            <person name="Gueldener U."/>
            <person name="Muensterkoetter M."/>
            <person name="Nagy L.G."/>
        </authorList>
    </citation>
    <scope>NUCLEOTIDE SEQUENCE [LARGE SCALE GENOMIC DNA]</scope>
    <source>
        <strain evidence="3">28-4</strain>
    </source>
</reference>
<feature type="region of interest" description="Disordered" evidence="1">
    <location>
        <begin position="63"/>
        <end position="112"/>
    </location>
</feature>
<evidence type="ECO:0000256" key="1">
    <source>
        <dbReference type="SAM" id="MobiDB-lite"/>
    </source>
</evidence>